<keyword evidence="2" id="KW-1185">Reference proteome</keyword>
<dbReference type="InterPro" id="IPR016181">
    <property type="entry name" value="Acyl_CoA_acyltransferase"/>
</dbReference>
<reference evidence="1 2" key="1">
    <citation type="submission" date="2016-10" db="EMBL/GenBank/DDBJ databases">
        <authorList>
            <person name="de Groot N.N."/>
        </authorList>
    </citation>
    <scope>NUCLEOTIDE SEQUENCE [LARGE SCALE GENOMIC DNA]</scope>
    <source>
        <strain evidence="1 2">ASO4-2</strain>
    </source>
</reference>
<name>A0A1G6BP53_9BACT</name>
<dbReference type="Pfam" id="PF01963">
    <property type="entry name" value="TraB_PrgY_gumN"/>
    <property type="match status" value="1"/>
</dbReference>
<evidence type="ECO:0000313" key="1">
    <source>
        <dbReference type="EMBL" id="SDB22411.1"/>
    </source>
</evidence>
<evidence type="ECO:0000313" key="2">
    <source>
        <dbReference type="Proteomes" id="UP000198771"/>
    </source>
</evidence>
<sequence>MPMPSELSPDQYEMLLEEASVPEHSIHYMKAVSGGRPFLLNDYLFLHAEDWLLAVGYPVRRKDNSPETTEIFDQALREARRATGATSCWAICPALPERLHLYRTNQDQYYVLPADSPIPPRLSRLAEQAAARLTVDRGTAFTAAHRRLWAEFTGRVALPPSVHELYARTESVLPQCPDLFLLNAWDDQGNLAACLLLDVSPKRFLNYLLGAHSRLNYTPYASDLLFREMIRIARDGDKDYLHLGLGVNPGIRRFKEKWGAVAKTPYEMAEWNEPPDFRDDLSDLMRTVVHLPNVQMTREQYWNSLPPQRPYRLIWELEKNGRTSWIGGTAHFFCCSFESSMRRLFEKVDTVIFEGPLDQESLDHVAHIGQTPDSDSPRLIQAMTEDDVRKLERVVLGPRGFWARLLGTEDPNPIDVRHYLSDTRHWYAFFSLWTHFLRRHDWNHSVDLEAWHLAREMGKEVREMETIAEQIETLESVPVERIVRFFRQCGLWRRFIRRNMRAYLKGDLEAMMGTSAEFPSRTDLVIDRRDALFLERMLPRLETGRCAVFVGSAHMFNLQYMLAEAGFAVRKLRKI</sequence>
<dbReference type="Proteomes" id="UP000198771">
    <property type="component" value="Unassembled WGS sequence"/>
</dbReference>
<dbReference type="Gene3D" id="3.40.630.30">
    <property type="match status" value="1"/>
</dbReference>
<accession>A0A1G6BP53</accession>
<dbReference type="STRING" id="617002.SAMN05660653_01088"/>
<dbReference type="RefSeq" id="WP_244148649.1">
    <property type="nucleotide sequence ID" value="NZ_FMXO01000005.1"/>
</dbReference>
<dbReference type="SUPFAM" id="SSF55729">
    <property type="entry name" value="Acyl-CoA N-acyltransferases (Nat)"/>
    <property type="match status" value="1"/>
</dbReference>
<organism evidence="1 2">
    <name type="scientific">Desulfonatronum thiosulfatophilum</name>
    <dbReference type="NCBI Taxonomy" id="617002"/>
    <lineage>
        <taxon>Bacteria</taxon>
        <taxon>Pseudomonadati</taxon>
        <taxon>Thermodesulfobacteriota</taxon>
        <taxon>Desulfovibrionia</taxon>
        <taxon>Desulfovibrionales</taxon>
        <taxon>Desulfonatronaceae</taxon>
        <taxon>Desulfonatronum</taxon>
    </lineage>
</organism>
<dbReference type="EMBL" id="FMXO01000005">
    <property type="protein sequence ID" value="SDB22411.1"/>
    <property type="molecule type" value="Genomic_DNA"/>
</dbReference>
<protein>
    <submittedName>
        <fullName evidence="1">Uncharacterized conserved protein YbaP, TraB family</fullName>
    </submittedName>
</protein>
<dbReference type="InterPro" id="IPR002816">
    <property type="entry name" value="TraB/PrgY/GumN_fam"/>
</dbReference>
<dbReference type="CDD" id="cd14789">
    <property type="entry name" value="Tiki"/>
    <property type="match status" value="1"/>
</dbReference>
<gene>
    <name evidence="1" type="ORF">SAMN05660653_01088</name>
</gene>
<dbReference type="AlphaFoldDB" id="A0A1G6BP53"/>
<proteinExistence type="predicted"/>